<evidence type="ECO:0000313" key="4">
    <source>
        <dbReference type="EMBL" id="CUH50736.1"/>
    </source>
</evidence>
<dbReference type="STRING" id="321267.SHM7688_00165"/>
<evidence type="ECO:0000313" key="5">
    <source>
        <dbReference type="Proteomes" id="UP000054823"/>
    </source>
</evidence>
<dbReference type="SUPFAM" id="SSF51161">
    <property type="entry name" value="Trimeric LpxA-like enzymes"/>
    <property type="match status" value="1"/>
</dbReference>
<dbReference type="InterPro" id="IPR001451">
    <property type="entry name" value="Hexapep"/>
</dbReference>
<evidence type="ECO:0000256" key="3">
    <source>
        <dbReference type="PIRSR" id="PIRSR620019-2"/>
    </source>
</evidence>
<organism evidence="4 5">
    <name type="scientific">Shimia marina</name>
    <dbReference type="NCBI Taxonomy" id="321267"/>
    <lineage>
        <taxon>Bacteria</taxon>
        <taxon>Pseudomonadati</taxon>
        <taxon>Pseudomonadota</taxon>
        <taxon>Alphaproteobacteria</taxon>
        <taxon>Rhodobacterales</taxon>
        <taxon>Roseobacteraceae</taxon>
    </lineage>
</organism>
<gene>
    <name evidence="4" type="primary">epsM</name>
    <name evidence="4" type="ORF">SHM7688_00165</name>
</gene>
<evidence type="ECO:0000256" key="2">
    <source>
        <dbReference type="PIRSR" id="PIRSR620019-1"/>
    </source>
</evidence>
<protein>
    <submittedName>
        <fullName evidence="4">Putative acetyltransferase EpsM</fullName>
        <ecNumber evidence="4">2.3.1.-</ecNumber>
    </submittedName>
</protein>
<feature type="site" description="Increases basicity of active site His" evidence="2">
    <location>
        <position position="145"/>
    </location>
</feature>
<dbReference type="EMBL" id="CYPW01000001">
    <property type="protein sequence ID" value="CUH50736.1"/>
    <property type="molecule type" value="Genomic_DNA"/>
</dbReference>
<dbReference type="InterPro" id="IPR020019">
    <property type="entry name" value="AcTrfase_PglD-like"/>
</dbReference>
<evidence type="ECO:0000256" key="1">
    <source>
        <dbReference type="ARBA" id="ARBA00007274"/>
    </source>
</evidence>
<dbReference type="OrthoDB" id="9815592at2"/>
<keyword evidence="4" id="KW-0012">Acyltransferase</keyword>
<dbReference type="InterPro" id="IPR050179">
    <property type="entry name" value="Trans_hexapeptide_repeat"/>
</dbReference>
<reference evidence="4 5" key="1">
    <citation type="submission" date="2015-09" db="EMBL/GenBank/DDBJ databases">
        <authorList>
            <consortium name="Swine Surveillance"/>
        </authorList>
    </citation>
    <scope>NUCLEOTIDE SEQUENCE [LARGE SCALE GENOMIC DNA]</scope>
    <source>
        <strain evidence="4 5">CECT 7688</strain>
    </source>
</reference>
<proteinExistence type="inferred from homology"/>
<comment type="similarity">
    <text evidence="1">Belongs to the transferase hexapeptide repeat family.</text>
</comment>
<dbReference type="EC" id="2.3.1.-" evidence="4"/>
<dbReference type="GO" id="GO:0016746">
    <property type="term" value="F:acyltransferase activity"/>
    <property type="evidence" value="ECO:0007669"/>
    <property type="project" value="UniProtKB-KW"/>
</dbReference>
<accession>A0A0P1F599</accession>
<dbReference type="Proteomes" id="UP000054823">
    <property type="component" value="Unassembled WGS sequence"/>
</dbReference>
<feature type="binding site" evidence="3">
    <location>
        <position position="75"/>
    </location>
    <ligand>
        <name>substrate</name>
    </ligand>
</feature>
<dbReference type="AlphaFoldDB" id="A0A0P1F599"/>
<dbReference type="CDD" id="cd03360">
    <property type="entry name" value="LbH_AT_putative"/>
    <property type="match status" value="1"/>
</dbReference>
<feature type="active site" description="Proton acceptor" evidence="2">
    <location>
        <position position="144"/>
    </location>
</feature>
<keyword evidence="5" id="KW-1185">Reference proteome</keyword>
<dbReference type="RefSeq" id="WP_058238111.1">
    <property type="nucleotide sequence ID" value="NZ_CYPW01000001.1"/>
</dbReference>
<name>A0A0P1F599_9RHOB</name>
<dbReference type="PANTHER" id="PTHR43300">
    <property type="entry name" value="ACETYLTRANSFERASE"/>
    <property type="match status" value="1"/>
</dbReference>
<dbReference type="Pfam" id="PF00132">
    <property type="entry name" value="Hexapep"/>
    <property type="match status" value="1"/>
</dbReference>
<sequence>MTDRTKKKMVLYGTSGQALYVYEEITQADRGYEVVAFMDLGSEDGFEQHTQLPLISLETWKRDYVDTSDLLLCPGTPSIRRKVAEEFSALGARFAQHSDGDREEPPWKAIEIGVGTYVGPNTMLGNCVKIGEHTQLMINISIGHDVTIGDYVTIAPGAIVSGYVEIEDDVFVGAGAIISNGTPDKPIVIGRGSMLTAGTVVIRSVPPQSRILGVPGRPL</sequence>
<dbReference type="Gene3D" id="2.160.10.10">
    <property type="entry name" value="Hexapeptide repeat proteins"/>
    <property type="match status" value="1"/>
</dbReference>
<dbReference type="PANTHER" id="PTHR43300:SF7">
    <property type="entry name" value="UDP-N-ACETYLBACILLOSAMINE N-ACETYLTRANSFERASE"/>
    <property type="match status" value="1"/>
</dbReference>
<keyword evidence="4" id="KW-0808">Transferase</keyword>
<dbReference type="Gene3D" id="3.40.50.20">
    <property type="match status" value="1"/>
</dbReference>
<dbReference type="InterPro" id="IPR011004">
    <property type="entry name" value="Trimer_LpxA-like_sf"/>
</dbReference>